<feature type="transmembrane region" description="Helical" evidence="1">
    <location>
        <begin position="305"/>
        <end position="325"/>
    </location>
</feature>
<keyword evidence="4" id="KW-1185">Reference proteome</keyword>
<feature type="transmembrane region" description="Helical" evidence="1">
    <location>
        <begin position="376"/>
        <end position="399"/>
    </location>
</feature>
<dbReference type="HOGENOM" id="CLU_040907_0_0_9"/>
<dbReference type="Pfam" id="PF03616">
    <property type="entry name" value="Glt_symporter"/>
    <property type="match status" value="1"/>
</dbReference>
<dbReference type="PANTHER" id="PTHR36178">
    <property type="entry name" value="SLR0625 PROTEIN"/>
    <property type="match status" value="1"/>
</dbReference>
<dbReference type="eggNOG" id="COG0786">
    <property type="taxonomic scope" value="Bacteria"/>
</dbReference>
<dbReference type="EMBL" id="CP002582">
    <property type="protein sequence ID" value="ADZ85783.1"/>
    <property type="molecule type" value="Genomic_DNA"/>
</dbReference>
<keyword evidence="1" id="KW-0813">Transport</keyword>
<name>F2JM03_CELLD</name>
<keyword evidence="1" id="KW-0915">Sodium</keyword>
<sequence length="400" mass="43373">MTFNLDIYETMALVSLVFYMGKYMRTKFSILSKYCIPPSVVGGFIFALLILLLNETNIASINLDTTLQNIFMTAFFTSIGFTASIKILKQGGIKVVTFLSLAVLLVILQNTVGVTLASLFSLSPLMGLCTASIPMVGGHGTAGSFGPILEDMGITGATTVSVASATFGLIMGSIIGGLVARNLILRYKLHTVHDENDLTPPEEVGDYNEENHNILSFKRLMTGACFLFIAMGVGSLVSKLIQASGLTFPSYIGAMLVAALIRNICDFRKEPIVEKEIETLGGLSLSFFLTMALMGLKLWQLFDLALPLFIMLIAQVILVGLFAYIITYKVMGKNYEAAVFASAICGFGMGATPNAIANMDELTNRYGFVPTPYFVVPIVGCLFIDFVNSAIITIFINFIR</sequence>
<dbReference type="KEGG" id="cle:Clole_4107"/>
<dbReference type="AlphaFoldDB" id="F2JM03"/>
<feature type="transmembrane region" description="Helical" evidence="1">
    <location>
        <begin position="220"/>
        <end position="242"/>
    </location>
</feature>
<feature type="transmembrane region" description="Helical" evidence="1">
    <location>
        <begin position="34"/>
        <end position="54"/>
    </location>
</feature>
<proteinExistence type="inferred from homology"/>
<feature type="transmembrane region" description="Helical" evidence="1">
    <location>
        <begin position="277"/>
        <end position="299"/>
    </location>
</feature>
<evidence type="ECO:0000256" key="2">
    <source>
        <dbReference type="NCBIfam" id="TIGR00210"/>
    </source>
</evidence>
<gene>
    <name evidence="3" type="ordered locus">Clole_4107</name>
</gene>
<dbReference type="GO" id="GO:0015813">
    <property type="term" value="P:L-glutamate transmembrane transport"/>
    <property type="evidence" value="ECO:0007669"/>
    <property type="project" value="UniProtKB-UniRule"/>
</dbReference>
<accession>F2JM03</accession>
<protein>
    <recommendedName>
        <fullName evidence="1 2">Sodium/glutamate symporter</fullName>
    </recommendedName>
</protein>
<keyword evidence="1" id="KW-1003">Cell membrane</keyword>
<evidence type="ECO:0000313" key="4">
    <source>
        <dbReference type="Proteomes" id="UP000008467"/>
    </source>
</evidence>
<keyword evidence="1" id="KW-0739">Sodium transport</keyword>
<dbReference type="GO" id="GO:0015501">
    <property type="term" value="F:glutamate:sodium symporter activity"/>
    <property type="evidence" value="ECO:0007669"/>
    <property type="project" value="UniProtKB-UniRule"/>
</dbReference>
<keyword evidence="1" id="KW-0472">Membrane</keyword>
<dbReference type="NCBIfam" id="TIGR00210">
    <property type="entry name" value="gltS"/>
    <property type="match status" value="1"/>
</dbReference>
<evidence type="ECO:0000313" key="3">
    <source>
        <dbReference type="EMBL" id="ADZ85783.1"/>
    </source>
</evidence>
<keyword evidence="1" id="KW-0769">Symport</keyword>
<feature type="transmembrane region" description="Helical" evidence="1">
    <location>
        <begin position="95"/>
        <end position="120"/>
    </location>
</feature>
<organism evidence="3 4">
    <name type="scientific">Cellulosilyticum lentocellum (strain ATCC 49066 / DSM 5427 / NCIMB 11756 / RHM5)</name>
    <name type="common">Clostridium lentocellum</name>
    <dbReference type="NCBI Taxonomy" id="642492"/>
    <lineage>
        <taxon>Bacteria</taxon>
        <taxon>Bacillati</taxon>
        <taxon>Bacillota</taxon>
        <taxon>Clostridia</taxon>
        <taxon>Lachnospirales</taxon>
        <taxon>Cellulosilyticaceae</taxon>
        <taxon>Cellulosilyticum</taxon>
    </lineage>
</organism>
<feature type="transmembrane region" description="Helical" evidence="1">
    <location>
        <begin position="248"/>
        <end position="265"/>
    </location>
</feature>
<reference evidence="3 4" key="1">
    <citation type="journal article" date="2011" name="J. Bacteriol.">
        <title>Complete genome sequence of the cellulose-degrading bacterium Cellulosilyticum lentocellum.</title>
        <authorList>
            <consortium name="US DOE Joint Genome Institute"/>
            <person name="Miller D.A."/>
            <person name="Suen G."/>
            <person name="Bruce D."/>
            <person name="Copeland A."/>
            <person name="Cheng J.F."/>
            <person name="Detter C."/>
            <person name="Goodwin L.A."/>
            <person name="Han C.S."/>
            <person name="Hauser L.J."/>
            <person name="Land M.L."/>
            <person name="Lapidus A."/>
            <person name="Lucas S."/>
            <person name="Meincke L."/>
            <person name="Pitluck S."/>
            <person name="Tapia R."/>
            <person name="Teshima H."/>
            <person name="Woyke T."/>
            <person name="Fox B.G."/>
            <person name="Angert E.R."/>
            <person name="Currie C.R."/>
        </authorList>
    </citation>
    <scope>NUCLEOTIDE SEQUENCE [LARGE SCALE GENOMIC DNA]</scope>
    <source>
        <strain evidence="4">ATCC 49066 / DSM 5427 / NCIMB 11756 / RHM5</strain>
    </source>
</reference>
<keyword evidence="1" id="KW-0029">Amino-acid transport</keyword>
<comment type="similarity">
    <text evidence="1">Belongs to the glutamate:Na(+) symporter (ESS) (TC 2.A.27) family.</text>
</comment>
<dbReference type="RefSeq" id="WP_013659054.1">
    <property type="nucleotide sequence ID" value="NC_015275.1"/>
</dbReference>
<keyword evidence="1" id="KW-1133">Transmembrane helix</keyword>
<dbReference type="Proteomes" id="UP000008467">
    <property type="component" value="Chromosome"/>
</dbReference>
<evidence type="ECO:0000256" key="1">
    <source>
        <dbReference type="HAMAP-Rule" id="MF_02062"/>
    </source>
</evidence>
<keyword evidence="1" id="KW-0406">Ion transport</keyword>
<keyword evidence="1" id="KW-0812">Transmembrane</keyword>
<dbReference type="GO" id="GO:0005886">
    <property type="term" value="C:plasma membrane"/>
    <property type="evidence" value="ECO:0007669"/>
    <property type="project" value="UniProtKB-SubCell"/>
</dbReference>
<feature type="transmembrane region" description="Helical" evidence="1">
    <location>
        <begin position="154"/>
        <end position="180"/>
    </location>
</feature>
<dbReference type="PANTHER" id="PTHR36178:SF1">
    <property type="entry name" value="SODIUM_GLUTAMATE SYMPORTER"/>
    <property type="match status" value="1"/>
</dbReference>
<comment type="function">
    <text evidence="1">Catalyzes the sodium-dependent transport of glutamate.</text>
</comment>
<feature type="transmembrane region" description="Helical" evidence="1">
    <location>
        <begin position="337"/>
        <end position="356"/>
    </location>
</feature>
<feature type="transmembrane region" description="Helical" evidence="1">
    <location>
        <begin position="66"/>
        <end position="88"/>
    </location>
</feature>
<comment type="subcellular location">
    <subcellularLocation>
        <location evidence="1">Cell membrane</location>
        <topology evidence="1">Multi-pass membrane protein</topology>
    </subcellularLocation>
</comment>
<dbReference type="InterPro" id="IPR004445">
    <property type="entry name" value="GltS"/>
</dbReference>
<dbReference type="HAMAP" id="MF_02062">
    <property type="entry name" value="GltS"/>
    <property type="match status" value="1"/>
</dbReference>